<sequence length="235" mass="27558">MAHWPSYRAALRAIRDQIITRLKTDQIDESQAIHAGIQQRNLCLDGPEAPLFFQPYQEELEPLDELEYAIYDPSLEDYQNIRDLHITMQNCLWGDFNFEAMFENDYYWHVSFTARTRMDINLPHMKCLIANDITGDDRLTRGELISIVNIMVGRLHTRHLRPHVIAPVMLYSLMGPHHLRVLEAYYNGVNLVVRKTKLYDMKEYDEKTLELLTRWWLGHAVGDTTKLITPETLVS</sequence>
<gene>
    <name evidence="1" type="ORF">BO94DRAFT_565698</name>
</gene>
<keyword evidence="2" id="KW-1185">Reference proteome</keyword>
<comment type="caution">
    <text evidence="1">The sequence shown here is derived from an EMBL/GenBank/DDBJ whole genome shotgun (WGS) entry which is preliminary data.</text>
</comment>
<accession>A0A317WMV6</accession>
<dbReference type="GeneID" id="37116652"/>
<dbReference type="OrthoDB" id="4177740at2759"/>
<proteinExistence type="predicted"/>
<evidence type="ECO:0000313" key="1">
    <source>
        <dbReference type="EMBL" id="PWY87804.1"/>
    </source>
</evidence>
<protein>
    <submittedName>
        <fullName evidence="1">Uncharacterized protein</fullName>
    </submittedName>
</protein>
<reference evidence="1 2" key="1">
    <citation type="submission" date="2016-12" db="EMBL/GenBank/DDBJ databases">
        <title>The genomes of Aspergillus section Nigri reveals drivers in fungal speciation.</title>
        <authorList>
            <consortium name="DOE Joint Genome Institute"/>
            <person name="Vesth T.C."/>
            <person name="Nybo J."/>
            <person name="Theobald S."/>
            <person name="Brandl J."/>
            <person name="Frisvad J.C."/>
            <person name="Nielsen K.F."/>
            <person name="Lyhne E.K."/>
            <person name="Kogle M.E."/>
            <person name="Kuo A."/>
            <person name="Riley R."/>
            <person name="Clum A."/>
            <person name="Nolan M."/>
            <person name="Lipzen A."/>
            <person name="Salamov A."/>
            <person name="Henrissat B."/>
            <person name="Wiebenga A."/>
            <person name="De Vries R.P."/>
            <person name="Grigoriev I.V."/>
            <person name="Mortensen U.H."/>
            <person name="Andersen M.R."/>
            <person name="Baker S.E."/>
        </authorList>
    </citation>
    <scope>NUCLEOTIDE SEQUENCE [LARGE SCALE GENOMIC DNA]</scope>
    <source>
        <strain evidence="1 2">CBS 115572</strain>
    </source>
</reference>
<name>A0A317WMV6_9EURO</name>
<organism evidence="1 2">
    <name type="scientific">Aspergillus sclerotioniger CBS 115572</name>
    <dbReference type="NCBI Taxonomy" id="1450535"/>
    <lineage>
        <taxon>Eukaryota</taxon>
        <taxon>Fungi</taxon>
        <taxon>Dikarya</taxon>
        <taxon>Ascomycota</taxon>
        <taxon>Pezizomycotina</taxon>
        <taxon>Eurotiomycetes</taxon>
        <taxon>Eurotiomycetidae</taxon>
        <taxon>Eurotiales</taxon>
        <taxon>Aspergillaceae</taxon>
        <taxon>Aspergillus</taxon>
        <taxon>Aspergillus subgen. Circumdati</taxon>
    </lineage>
</organism>
<dbReference type="Proteomes" id="UP000246702">
    <property type="component" value="Unassembled WGS sequence"/>
</dbReference>
<dbReference type="EMBL" id="MSFK01000013">
    <property type="protein sequence ID" value="PWY87804.1"/>
    <property type="molecule type" value="Genomic_DNA"/>
</dbReference>
<dbReference type="RefSeq" id="XP_025467587.1">
    <property type="nucleotide sequence ID" value="XM_025614509.1"/>
</dbReference>
<evidence type="ECO:0000313" key="2">
    <source>
        <dbReference type="Proteomes" id="UP000246702"/>
    </source>
</evidence>
<dbReference type="AlphaFoldDB" id="A0A317WMV6"/>